<evidence type="ECO:0000313" key="12">
    <source>
        <dbReference type="Proteomes" id="UP001597357"/>
    </source>
</evidence>
<evidence type="ECO:0000256" key="6">
    <source>
        <dbReference type="ARBA" id="ARBA00023136"/>
    </source>
</evidence>
<dbReference type="InterPro" id="IPR008910">
    <property type="entry name" value="MSC_TM_helix"/>
</dbReference>
<evidence type="ECO:0000256" key="5">
    <source>
        <dbReference type="ARBA" id="ARBA00022989"/>
    </source>
</evidence>
<dbReference type="InterPro" id="IPR049278">
    <property type="entry name" value="MS_channel_C"/>
</dbReference>
<dbReference type="Pfam" id="PF00924">
    <property type="entry name" value="MS_channel_2nd"/>
    <property type="match status" value="1"/>
</dbReference>
<feature type="transmembrane region" description="Helical" evidence="7">
    <location>
        <begin position="69"/>
        <end position="92"/>
    </location>
</feature>
<dbReference type="PANTHER" id="PTHR30221">
    <property type="entry name" value="SMALL-CONDUCTANCE MECHANOSENSITIVE CHANNEL"/>
    <property type="match status" value="1"/>
</dbReference>
<sequence length="302" mass="33686">MKEEDSIFNITDAVADLWNKLGSWLDALILKLPNIILAILVLILFYLLAKYSVKLIRRLLEHKNVARSIINISTSVVKVIVIAIGFFVALGVLDLNKVLTSVLAGAGVVGLAIGLALQGTLHNTFSGVILSFRPELEVGDWIESNGFSGEVIEVNLRNVVIKQSDNNLVVIPNVKIVENPFKNFSNTQRSRVSLSCGVGYESDLEVVEKIAKSTISELFNQENLEEVELAYTEFGDSSINFTIRFWAEVSKQRDILFAKHKAIVALKKAFDENDINIPFPIRTLDFGKNKFRSETISFQQKT</sequence>
<name>A0ABW5SC91_9FLAO</name>
<dbReference type="SUPFAM" id="SSF50182">
    <property type="entry name" value="Sm-like ribonucleoproteins"/>
    <property type="match status" value="1"/>
</dbReference>
<dbReference type="Gene3D" id="2.30.30.60">
    <property type="match status" value="1"/>
</dbReference>
<feature type="transmembrane region" description="Helical" evidence="7">
    <location>
        <begin position="98"/>
        <end position="117"/>
    </location>
</feature>
<keyword evidence="6 7" id="KW-0472">Membrane</keyword>
<proteinExistence type="inferred from homology"/>
<gene>
    <name evidence="11" type="ORF">ACFSQ0_04620</name>
</gene>
<evidence type="ECO:0000256" key="2">
    <source>
        <dbReference type="ARBA" id="ARBA00008017"/>
    </source>
</evidence>
<dbReference type="InterPro" id="IPR010920">
    <property type="entry name" value="LSM_dom_sf"/>
</dbReference>
<feature type="domain" description="Mechanosensitive ion channel MscS C-terminal" evidence="9">
    <location>
        <begin position="192"/>
        <end position="277"/>
    </location>
</feature>
<reference evidence="12" key="1">
    <citation type="journal article" date="2019" name="Int. J. Syst. Evol. Microbiol.">
        <title>The Global Catalogue of Microorganisms (GCM) 10K type strain sequencing project: providing services to taxonomists for standard genome sequencing and annotation.</title>
        <authorList>
            <consortium name="The Broad Institute Genomics Platform"/>
            <consortium name="The Broad Institute Genome Sequencing Center for Infectious Disease"/>
            <person name="Wu L."/>
            <person name="Ma J."/>
        </authorList>
    </citation>
    <scope>NUCLEOTIDE SEQUENCE [LARGE SCALE GENOMIC DNA]</scope>
    <source>
        <strain evidence="12">KCTC 42255</strain>
    </source>
</reference>
<dbReference type="EMBL" id="JBHULZ010000023">
    <property type="protein sequence ID" value="MFD2697266.1"/>
    <property type="molecule type" value="Genomic_DNA"/>
</dbReference>
<organism evidence="11 12">
    <name type="scientific">Mesonia sediminis</name>
    <dbReference type="NCBI Taxonomy" id="1703946"/>
    <lineage>
        <taxon>Bacteria</taxon>
        <taxon>Pseudomonadati</taxon>
        <taxon>Bacteroidota</taxon>
        <taxon>Flavobacteriia</taxon>
        <taxon>Flavobacteriales</taxon>
        <taxon>Flavobacteriaceae</taxon>
        <taxon>Mesonia</taxon>
    </lineage>
</organism>
<dbReference type="InterPro" id="IPR045275">
    <property type="entry name" value="MscS_archaea/bacteria_type"/>
</dbReference>
<comment type="caution">
    <text evidence="11">The sequence shown here is derived from an EMBL/GenBank/DDBJ whole genome shotgun (WGS) entry which is preliminary data.</text>
</comment>
<accession>A0ABW5SC91</accession>
<keyword evidence="5 7" id="KW-1133">Transmembrane helix</keyword>
<feature type="domain" description="Mechanosensitive ion channel transmembrane helices 2/3" evidence="10">
    <location>
        <begin position="76"/>
        <end position="118"/>
    </location>
</feature>
<comment type="similarity">
    <text evidence="2">Belongs to the MscS (TC 1.A.23) family.</text>
</comment>
<evidence type="ECO:0000256" key="3">
    <source>
        <dbReference type="ARBA" id="ARBA00022475"/>
    </source>
</evidence>
<dbReference type="InterPro" id="IPR011066">
    <property type="entry name" value="MscS_channel_C_sf"/>
</dbReference>
<dbReference type="Proteomes" id="UP001597357">
    <property type="component" value="Unassembled WGS sequence"/>
</dbReference>
<keyword evidence="12" id="KW-1185">Reference proteome</keyword>
<dbReference type="Gene3D" id="1.10.287.1260">
    <property type="match status" value="1"/>
</dbReference>
<dbReference type="Gene3D" id="3.30.70.100">
    <property type="match status" value="1"/>
</dbReference>
<feature type="transmembrane region" description="Helical" evidence="7">
    <location>
        <begin position="28"/>
        <end position="48"/>
    </location>
</feature>
<evidence type="ECO:0000256" key="4">
    <source>
        <dbReference type="ARBA" id="ARBA00022692"/>
    </source>
</evidence>
<keyword evidence="3" id="KW-1003">Cell membrane</keyword>
<dbReference type="Pfam" id="PF05552">
    <property type="entry name" value="MS_channel_1st_1"/>
    <property type="match status" value="1"/>
</dbReference>
<dbReference type="PANTHER" id="PTHR30221:SF1">
    <property type="entry name" value="SMALL-CONDUCTANCE MECHANOSENSITIVE CHANNEL"/>
    <property type="match status" value="1"/>
</dbReference>
<keyword evidence="4 7" id="KW-0812">Transmembrane</keyword>
<evidence type="ECO:0000313" key="11">
    <source>
        <dbReference type="EMBL" id="MFD2697266.1"/>
    </source>
</evidence>
<evidence type="ECO:0000256" key="7">
    <source>
        <dbReference type="SAM" id="Phobius"/>
    </source>
</evidence>
<evidence type="ECO:0000259" key="8">
    <source>
        <dbReference type="Pfam" id="PF00924"/>
    </source>
</evidence>
<dbReference type="InterPro" id="IPR049142">
    <property type="entry name" value="MS_channel_1st"/>
</dbReference>
<comment type="subcellular location">
    <subcellularLocation>
        <location evidence="1">Cell membrane</location>
        <topology evidence="1">Multi-pass membrane protein</topology>
    </subcellularLocation>
</comment>
<dbReference type="InterPro" id="IPR006685">
    <property type="entry name" value="MscS_channel_2nd"/>
</dbReference>
<evidence type="ECO:0000256" key="1">
    <source>
        <dbReference type="ARBA" id="ARBA00004651"/>
    </source>
</evidence>
<dbReference type="Pfam" id="PF21088">
    <property type="entry name" value="MS_channel_1st"/>
    <property type="match status" value="1"/>
</dbReference>
<evidence type="ECO:0000259" key="9">
    <source>
        <dbReference type="Pfam" id="PF21082"/>
    </source>
</evidence>
<dbReference type="InterPro" id="IPR023408">
    <property type="entry name" value="MscS_beta-dom_sf"/>
</dbReference>
<dbReference type="SUPFAM" id="SSF82861">
    <property type="entry name" value="Mechanosensitive channel protein MscS (YggB), transmembrane region"/>
    <property type="match status" value="1"/>
</dbReference>
<protein>
    <submittedName>
        <fullName evidence="11">Mechanosensitive ion channel family protein</fullName>
    </submittedName>
</protein>
<dbReference type="InterPro" id="IPR011014">
    <property type="entry name" value="MscS_channel_TM-2"/>
</dbReference>
<dbReference type="SUPFAM" id="SSF82689">
    <property type="entry name" value="Mechanosensitive channel protein MscS (YggB), C-terminal domain"/>
    <property type="match status" value="1"/>
</dbReference>
<dbReference type="Pfam" id="PF21082">
    <property type="entry name" value="MS_channel_3rd"/>
    <property type="match status" value="1"/>
</dbReference>
<dbReference type="RefSeq" id="WP_379044809.1">
    <property type="nucleotide sequence ID" value="NZ_JBHULZ010000023.1"/>
</dbReference>
<feature type="domain" description="Mechanosensitive ion channel MscS" evidence="8">
    <location>
        <begin position="120"/>
        <end position="185"/>
    </location>
</feature>
<evidence type="ECO:0000259" key="10">
    <source>
        <dbReference type="Pfam" id="PF21088"/>
    </source>
</evidence>